<dbReference type="Gene3D" id="1.20.5.620">
    <property type="entry name" value="F1F0 ATP synthase subunit B, membrane domain"/>
    <property type="match status" value="1"/>
</dbReference>
<keyword evidence="8 14" id="KW-1133">Transmembrane helix</keyword>
<keyword evidence="6 14" id="KW-0812">Transmembrane</keyword>
<keyword evidence="4 14" id="KW-1003">Cell membrane</keyword>
<dbReference type="AlphaFoldDB" id="A0A4R7FIB9"/>
<protein>
    <recommendedName>
        <fullName evidence="14">ATP synthase subunit b</fullName>
    </recommendedName>
    <alternativeName>
        <fullName evidence="14">ATP synthase F(0) sector subunit b</fullName>
    </alternativeName>
    <alternativeName>
        <fullName evidence="14">ATPase subunit I</fullName>
    </alternativeName>
    <alternativeName>
        <fullName evidence="14">F-type ATPase subunit b</fullName>
        <shortName evidence="14">F-ATPase subunit b</shortName>
    </alternativeName>
</protein>
<keyword evidence="5 14" id="KW-0138">CF(0)</keyword>
<evidence type="ECO:0000256" key="13">
    <source>
        <dbReference type="ARBA" id="ARBA00025830"/>
    </source>
</evidence>
<accession>A0A4R7FIB9</accession>
<keyword evidence="9 14" id="KW-0406">Ion transport</keyword>
<gene>
    <name evidence="14" type="primary">atpF</name>
    <name evidence="17" type="ORF">CLV52_2879</name>
</gene>
<dbReference type="InterPro" id="IPR002146">
    <property type="entry name" value="ATP_synth_b/b'su_bac/chlpt"/>
</dbReference>
<name>A0A4R7FIB9_9MICO</name>
<evidence type="ECO:0000256" key="9">
    <source>
        <dbReference type="ARBA" id="ARBA00023065"/>
    </source>
</evidence>
<feature type="transmembrane region" description="Helical" evidence="14">
    <location>
        <begin position="24"/>
        <end position="43"/>
    </location>
</feature>
<evidence type="ECO:0000256" key="3">
    <source>
        <dbReference type="ARBA" id="ARBA00022448"/>
    </source>
</evidence>
<dbReference type="GO" id="GO:0046933">
    <property type="term" value="F:proton-transporting ATP synthase activity, rotational mechanism"/>
    <property type="evidence" value="ECO:0007669"/>
    <property type="project" value="UniProtKB-UniRule"/>
</dbReference>
<comment type="function">
    <text evidence="14">Component of the F(0) channel, it forms part of the peripheral stalk, linking F(1) to F(0).</text>
</comment>
<organism evidence="17 18">
    <name type="scientific">Amnibacterium kyonggiense</name>
    <dbReference type="NCBI Taxonomy" id="595671"/>
    <lineage>
        <taxon>Bacteria</taxon>
        <taxon>Bacillati</taxon>
        <taxon>Actinomycetota</taxon>
        <taxon>Actinomycetes</taxon>
        <taxon>Micrococcales</taxon>
        <taxon>Microbacteriaceae</taxon>
        <taxon>Amnibacterium</taxon>
    </lineage>
</organism>
<dbReference type="PANTHER" id="PTHR33445:SF1">
    <property type="entry name" value="ATP SYNTHASE SUBUNIT B"/>
    <property type="match status" value="1"/>
</dbReference>
<evidence type="ECO:0000256" key="10">
    <source>
        <dbReference type="ARBA" id="ARBA00023136"/>
    </source>
</evidence>
<comment type="subcellular location">
    <subcellularLocation>
        <location evidence="1 14">Cell membrane</location>
        <topology evidence="1 14">Single-pass membrane protein</topology>
    </subcellularLocation>
</comment>
<dbReference type="OrthoDB" id="5243563at2"/>
<keyword evidence="18" id="KW-1185">Reference proteome</keyword>
<dbReference type="Proteomes" id="UP000295344">
    <property type="component" value="Unassembled WGS sequence"/>
</dbReference>
<evidence type="ECO:0000313" key="18">
    <source>
        <dbReference type="Proteomes" id="UP000295344"/>
    </source>
</evidence>
<dbReference type="GO" id="GO:0045259">
    <property type="term" value="C:proton-transporting ATP synthase complex"/>
    <property type="evidence" value="ECO:0007669"/>
    <property type="project" value="UniProtKB-KW"/>
</dbReference>
<evidence type="ECO:0000313" key="17">
    <source>
        <dbReference type="EMBL" id="TDS75771.1"/>
    </source>
</evidence>
<dbReference type="Pfam" id="PF00430">
    <property type="entry name" value="ATP-synt_B"/>
    <property type="match status" value="1"/>
</dbReference>
<dbReference type="InterPro" id="IPR028987">
    <property type="entry name" value="ATP_synth_B-like_membr_sf"/>
</dbReference>
<keyword evidence="11 14" id="KW-0066">ATP synthesis</keyword>
<evidence type="ECO:0000256" key="16">
    <source>
        <dbReference type="SAM" id="Coils"/>
    </source>
</evidence>
<evidence type="ECO:0000256" key="8">
    <source>
        <dbReference type="ARBA" id="ARBA00022989"/>
    </source>
</evidence>
<dbReference type="PANTHER" id="PTHR33445">
    <property type="entry name" value="ATP SYNTHASE SUBUNIT B', CHLOROPLASTIC"/>
    <property type="match status" value="1"/>
</dbReference>
<evidence type="ECO:0000256" key="1">
    <source>
        <dbReference type="ARBA" id="ARBA00004162"/>
    </source>
</evidence>
<evidence type="ECO:0000256" key="6">
    <source>
        <dbReference type="ARBA" id="ARBA00022692"/>
    </source>
</evidence>
<proteinExistence type="inferred from homology"/>
<reference evidence="17 18" key="1">
    <citation type="submission" date="2019-03" db="EMBL/GenBank/DDBJ databases">
        <title>Genomic Encyclopedia of Archaeal and Bacterial Type Strains, Phase II (KMG-II): from individual species to whole genera.</title>
        <authorList>
            <person name="Goeker M."/>
        </authorList>
    </citation>
    <scope>NUCLEOTIDE SEQUENCE [LARGE SCALE GENOMIC DNA]</scope>
    <source>
        <strain evidence="17 18">DSM 24782</strain>
    </source>
</reference>
<dbReference type="InterPro" id="IPR005864">
    <property type="entry name" value="ATP_synth_F0_bsu_bac"/>
</dbReference>
<keyword evidence="7 14" id="KW-0375">Hydrogen ion transport</keyword>
<evidence type="ECO:0000256" key="2">
    <source>
        <dbReference type="ARBA" id="ARBA00005513"/>
    </source>
</evidence>
<feature type="coiled-coil region" evidence="16">
    <location>
        <begin position="54"/>
        <end position="95"/>
    </location>
</feature>
<dbReference type="GO" id="GO:0005886">
    <property type="term" value="C:plasma membrane"/>
    <property type="evidence" value="ECO:0007669"/>
    <property type="project" value="UniProtKB-SubCell"/>
</dbReference>
<keyword evidence="3 14" id="KW-0813">Transport</keyword>
<dbReference type="GO" id="GO:0046961">
    <property type="term" value="F:proton-transporting ATPase activity, rotational mechanism"/>
    <property type="evidence" value="ECO:0007669"/>
    <property type="project" value="TreeGrafter"/>
</dbReference>
<evidence type="ECO:0000256" key="12">
    <source>
        <dbReference type="ARBA" id="ARBA00025198"/>
    </source>
</evidence>
<evidence type="ECO:0000256" key="14">
    <source>
        <dbReference type="HAMAP-Rule" id="MF_01398"/>
    </source>
</evidence>
<dbReference type="RefSeq" id="WP_133767023.1">
    <property type="nucleotide sequence ID" value="NZ_BAAARP010000001.1"/>
</dbReference>
<comment type="caution">
    <text evidence="17">The sequence shown here is derived from an EMBL/GenBank/DDBJ whole genome shotgun (WGS) entry which is preliminary data.</text>
</comment>
<comment type="subunit">
    <text evidence="13 14">F-type ATPases have 2 components, F(1) - the catalytic core - and F(0) - the membrane proton channel. F(1) has five subunits: alpha(3), beta(3), gamma(1), delta(1), epsilon(1). F(0) has three main subunits: a(1), b(2) and c(10-14). The alpha and beta chains form an alternating ring which encloses part of the gamma chain. F(1) is attached to F(0) by a central stalk formed by the gamma and epsilon chains, while a peripheral stalk is formed by the delta and b chains.</text>
</comment>
<evidence type="ECO:0000256" key="5">
    <source>
        <dbReference type="ARBA" id="ARBA00022547"/>
    </source>
</evidence>
<evidence type="ECO:0000256" key="15">
    <source>
        <dbReference type="RuleBase" id="RU003848"/>
    </source>
</evidence>
<evidence type="ECO:0000256" key="4">
    <source>
        <dbReference type="ARBA" id="ARBA00022475"/>
    </source>
</evidence>
<dbReference type="NCBIfam" id="TIGR01144">
    <property type="entry name" value="ATP_synt_b"/>
    <property type="match status" value="1"/>
</dbReference>
<evidence type="ECO:0000256" key="7">
    <source>
        <dbReference type="ARBA" id="ARBA00022781"/>
    </source>
</evidence>
<sequence length="185" mass="20246">MNTTLVAAASESEHSLLIPELPDLIWGTVGFVVVLLTFIFVALPRLNKLLDARSAAIEGRIDEAKHAREEAENILEQYQQQLAEARTEAGRIREAAREDAKRIRADLVEQAQAEAARVVAQARTQIQSERDAAVQSLRAEVGSLALDLASAVVAEHLATDRNATAFVDRFLADLEIEHASDGRVQ</sequence>
<dbReference type="InterPro" id="IPR050059">
    <property type="entry name" value="ATP_synthase_B_chain"/>
</dbReference>
<dbReference type="HAMAP" id="MF_01398">
    <property type="entry name" value="ATP_synth_b_bprime"/>
    <property type="match status" value="1"/>
</dbReference>
<dbReference type="NCBIfam" id="NF004412">
    <property type="entry name" value="PRK05759.1-3"/>
    <property type="match status" value="1"/>
</dbReference>
<keyword evidence="10 14" id="KW-0472">Membrane</keyword>
<dbReference type="CDD" id="cd06503">
    <property type="entry name" value="ATP-synt_Fo_b"/>
    <property type="match status" value="1"/>
</dbReference>
<keyword evidence="16" id="KW-0175">Coiled coil</keyword>
<comment type="similarity">
    <text evidence="2 14 15">Belongs to the ATPase B chain family.</text>
</comment>
<evidence type="ECO:0000256" key="11">
    <source>
        <dbReference type="ARBA" id="ARBA00023310"/>
    </source>
</evidence>
<dbReference type="SUPFAM" id="SSF81573">
    <property type="entry name" value="F1F0 ATP synthase subunit B, membrane domain"/>
    <property type="match status" value="1"/>
</dbReference>
<comment type="function">
    <text evidence="12 14">F(1)F(0) ATP synthase produces ATP from ADP in the presence of a proton or sodium gradient. F-type ATPases consist of two structural domains, F(1) containing the extramembraneous catalytic core and F(0) containing the membrane proton channel, linked together by a central stalk and a peripheral stalk. During catalysis, ATP synthesis in the catalytic domain of F(1) is coupled via a rotary mechanism of the central stalk subunits to proton translocation.</text>
</comment>
<dbReference type="EMBL" id="SOAM01000003">
    <property type="protein sequence ID" value="TDS75771.1"/>
    <property type="molecule type" value="Genomic_DNA"/>
</dbReference>